<evidence type="ECO:0000313" key="3">
    <source>
        <dbReference type="Proteomes" id="UP000271098"/>
    </source>
</evidence>
<evidence type="ECO:0000313" key="2">
    <source>
        <dbReference type="EMBL" id="VDK50219.1"/>
    </source>
</evidence>
<protein>
    <submittedName>
        <fullName evidence="4">Secreted protein</fullName>
    </submittedName>
</protein>
<feature type="signal peptide" evidence="1">
    <location>
        <begin position="1"/>
        <end position="26"/>
    </location>
</feature>
<dbReference type="AlphaFoldDB" id="A0A183D9D3"/>
<name>A0A183D9D3_9BILA</name>
<gene>
    <name evidence="2" type="ORF">GPUH_LOCUS5324</name>
</gene>
<reference evidence="2 3" key="2">
    <citation type="submission" date="2018-11" db="EMBL/GenBank/DDBJ databases">
        <authorList>
            <consortium name="Pathogen Informatics"/>
        </authorList>
    </citation>
    <scope>NUCLEOTIDE SEQUENCE [LARGE SCALE GENOMIC DNA]</scope>
</reference>
<dbReference type="EMBL" id="UYRT01011117">
    <property type="protein sequence ID" value="VDK50219.1"/>
    <property type="molecule type" value="Genomic_DNA"/>
</dbReference>
<dbReference type="WBParaSite" id="GPUH_0000533101-mRNA-1">
    <property type="protein sequence ID" value="GPUH_0000533101-mRNA-1"/>
    <property type="gene ID" value="GPUH_0000533101"/>
</dbReference>
<evidence type="ECO:0000256" key="1">
    <source>
        <dbReference type="SAM" id="SignalP"/>
    </source>
</evidence>
<organism evidence="4">
    <name type="scientific">Gongylonema pulchrum</name>
    <dbReference type="NCBI Taxonomy" id="637853"/>
    <lineage>
        <taxon>Eukaryota</taxon>
        <taxon>Metazoa</taxon>
        <taxon>Ecdysozoa</taxon>
        <taxon>Nematoda</taxon>
        <taxon>Chromadorea</taxon>
        <taxon>Rhabditida</taxon>
        <taxon>Spirurina</taxon>
        <taxon>Spiruromorpha</taxon>
        <taxon>Spiruroidea</taxon>
        <taxon>Gongylonematidae</taxon>
        <taxon>Gongylonema</taxon>
    </lineage>
</organism>
<dbReference type="Proteomes" id="UP000271098">
    <property type="component" value="Unassembled WGS sequence"/>
</dbReference>
<keyword evidence="3" id="KW-1185">Reference proteome</keyword>
<accession>A0A183D9D3</accession>
<sequence length="80" mass="9327">MSKSVVRTFSIYILLWLLSIVAYCSATRGRNNFREFGDERTSIADDGPQRWYFAESPFMIAKKQMSERDINSLLRNAWLG</sequence>
<keyword evidence="1" id="KW-0732">Signal</keyword>
<proteinExistence type="predicted"/>
<dbReference type="OrthoDB" id="5822004at2759"/>
<feature type="chain" id="PRO_5043138657" evidence="1">
    <location>
        <begin position="27"/>
        <end position="80"/>
    </location>
</feature>
<reference evidence="4" key="1">
    <citation type="submission" date="2016-06" db="UniProtKB">
        <authorList>
            <consortium name="WormBaseParasite"/>
        </authorList>
    </citation>
    <scope>IDENTIFICATION</scope>
</reference>
<evidence type="ECO:0000313" key="4">
    <source>
        <dbReference type="WBParaSite" id="GPUH_0000533101-mRNA-1"/>
    </source>
</evidence>